<protein>
    <submittedName>
        <fullName evidence="12">Patatin-like phospholipase family protein</fullName>
    </submittedName>
</protein>
<keyword evidence="6" id="KW-1133">Transmembrane helix</keyword>
<dbReference type="PROSITE" id="PS51635">
    <property type="entry name" value="PNPLA"/>
    <property type="match status" value="1"/>
</dbReference>
<dbReference type="SUPFAM" id="SSF52151">
    <property type="entry name" value="FabD/lysophospholipase-like"/>
    <property type="match status" value="1"/>
</dbReference>
<evidence type="ECO:0000259" key="11">
    <source>
        <dbReference type="PROSITE" id="PS51635"/>
    </source>
</evidence>
<keyword evidence="8" id="KW-0472">Membrane</keyword>
<evidence type="ECO:0000259" key="10">
    <source>
        <dbReference type="PROSITE" id="PS50042"/>
    </source>
</evidence>
<evidence type="ECO:0000256" key="5">
    <source>
        <dbReference type="ARBA" id="ARBA00022963"/>
    </source>
</evidence>
<dbReference type="Proteomes" id="UP001209694">
    <property type="component" value="Unassembled WGS sequence"/>
</dbReference>
<comment type="caution">
    <text evidence="12">The sequence shown here is derived from an EMBL/GenBank/DDBJ whole genome shotgun (WGS) entry which is preliminary data.</text>
</comment>
<organism evidence="12 13">
    <name type="scientific">Leptospira levettii</name>
    <dbReference type="NCBI Taxonomy" id="2023178"/>
    <lineage>
        <taxon>Bacteria</taxon>
        <taxon>Pseudomonadati</taxon>
        <taxon>Spirochaetota</taxon>
        <taxon>Spirochaetia</taxon>
        <taxon>Leptospirales</taxon>
        <taxon>Leptospiraceae</taxon>
        <taxon>Leptospira</taxon>
    </lineage>
</organism>
<dbReference type="InterPro" id="IPR014710">
    <property type="entry name" value="RmlC-like_jellyroll"/>
</dbReference>
<evidence type="ECO:0000256" key="8">
    <source>
        <dbReference type="ARBA" id="ARBA00023136"/>
    </source>
</evidence>
<keyword evidence="4 9" id="KW-0378">Hydrolase</keyword>
<evidence type="ECO:0000256" key="4">
    <source>
        <dbReference type="ARBA" id="ARBA00022801"/>
    </source>
</evidence>
<evidence type="ECO:0000256" key="6">
    <source>
        <dbReference type="ARBA" id="ARBA00022989"/>
    </source>
</evidence>
<feature type="domain" description="Cyclic nucleotide-binding" evidence="10">
    <location>
        <begin position="33"/>
        <end position="153"/>
    </location>
</feature>
<keyword evidence="7 9" id="KW-0443">Lipid metabolism</keyword>
<evidence type="ECO:0000313" key="12">
    <source>
        <dbReference type="EMBL" id="MCW7516967.1"/>
    </source>
</evidence>
<dbReference type="Pfam" id="PF00027">
    <property type="entry name" value="cNMP_binding"/>
    <property type="match status" value="1"/>
</dbReference>
<evidence type="ECO:0000256" key="2">
    <source>
        <dbReference type="ARBA" id="ARBA00006636"/>
    </source>
</evidence>
<dbReference type="Gene3D" id="2.60.120.10">
    <property type="entry name" value="Jelly Rolls"/>
    <property type="match status" value="1"/>
</dbReference>
<dbReference type="InterPro" id="IPR018488">
    <property type="entry name" value="cNMP-bd_CS"/>
</dbReference>
<dbReference type="GO" id="GO:0004622">
    <property type="term" value="F:phosphatidylcholine lysophospholipase activity"/>
    <property type="evidence" value="ECO:0007669"/>
    <property type="project" value="UniProtKB-ARBA"/>
</dbReference>
<feature type="domain" description="PNPLA" evidence="11">
    <location>
        <begin position="346"/>
        <end position="506"/>
    </location>
</feature>
<dbReference type="SMART" id="SM00100">
    <property type="entry name" value="cNMP"/>
    <property type="match status" value="1"/>
</dbReference>
<dbReference type="EMBL" id="JAMQQD010000008">
    <property type="protein sequence ID" value="MCW7516967.1"/>
    <property type="molecule type" value="Genomic_DNA"/>
</dbReference>
<gene>
    <name evidence="12" type="ORF">ND810_17500</name>
</gene>
<evidence type="ECO:0000256" key="3">
    <source>
        <dbReference type="ARBA" id="ARBA00022692"/>
    </source>
</evidence>
<keyword evidence="3" id="KW-0812">Transmembrane</keyword>
<dbReference type="Pfam" id="PF24179">
    <property type="entry name" value="NTE_Ploop"/>
    <property type="match status" value="1"/>
</dbReference>
<feature type="active site" description="Nucleophile" evidence="9">
    <location>
        <position position="379"/>
    </location>
</feature>
<dbReference type="SUPFAM" id="SSF51206">
    <property type="entry name" value="cAMP-binding domain-like"/>
    <property type="match status" value="1"/>
</dbReference>
<comment type="subcellular location">
    <subcellularLocation>
        <location evidence="1">Membrane</location>
    </subcellularLocation>
</comment>
<dbReference type="PANTHER" id="PTHR14226">
    <property type="entry name" value="NEUROPATHY TARGET ESTERASE/SWISS CHEESE D.MELANOGASTER"/>
    <property type="match status" value="1"/>
</dbReference>
<dbReference type="InterPro" id="IPR002641">
    <property type="entry name" value="PNPLA_dom"/>
</dbReference>
<sequence length="638" mass="72666">MKFLLNPTKTFVVKRIRKSKIPTLAQYLTLADLFKNLPHSVLREMMAHTVREFLKGGEILFLEQSDGNDLYILAAGKLRYEKRSADGIIRDVGEFKRLDIIGELSLFTGEKRSATVKAVRDSELIRVPREVALSILLKYPESLLQITKIIAERLAHAKTETKGFVPQAKTFTLLSSLPEKVILDMIHYLGIVFLRYGSFYVVDESMFNDRMKELDKLEEADREPWIIRFFTQIESEYDYIFYLVKDEGKLSPYAERTLRQSDTFVYIKDADEDPNCIQLESLIDKRKFSDRNHVLVLLQPNRELVREGTIKHLEKRRFHRHFHVHLERMDTWERLGRGLLGKSIGLALGGGGAKGFAHLGVLKALEENSIPIDMVSGTSAGSIFAALIAMGESSEGSKVKAKEFWVSKDLLNEYTIPILSLTTGRKYTEAIRNFFGEIQIEDLWIPYFAVATNLSHSEIHVQEVGSLWKAIRASTSIPGIVPPFIDDGIVYVDGGVLDNVPGITLKEKGVGKVISVDVFGDIYPDQDRELCEYFDANKPGVMTNPIFQMTNLINFQDILKPKFPPIGDIIIRSILASSRERIRQTEKISDLFLQIPTNNFGLLDWFAYERLIELGYVSSSQKIKMNREKFLNPSLQSV</sequence>
<feature type="short sequence motif" description="DGA/G" evidence="9">
    <location>
        <begin position="493"/>
        <end position="495"/>
    </location>
</feature>
<dbReference type="PROSITE" id="PS50042">
    <property type="entry name" value="CNMP_BINDING_3"/>
    <property type="match status" value="1"/>
</dbReference>
<feature type="short sequence motif" description="GXSXG" evidence="9">
    <location>
        <begin position="377"/>
        <end position="381"/>
    </location>
</feature>
<evidence type="ECO:0000256" key="7">
    <source>
        <dbReference type="ARBA" id="ARBA00023098"/>
    </source>
</evidence>
<dbReference type="PROSITE" id="PS00889">
    <property type="entry name" value="CNMP_BINDING_2"/>
    <property type="match status" value="1"/>
</dbReference>
<dbReference type="CDD" id="cd07205">
    <property type="entry name" value="Pat_PNPLA6_PNPLA7_NTE1_like"/>
    <property type="match status" value="1"/>
</dbReference>
<dbReference type="InterPro" id="IPR050301">
    <property type="entry name" value="NTE"/>
</dbReference>
<dbReference type="GO" id="GO:0016042">
    <property type="term" value="P:lipid catabolic process"/>
    <property type="evidence" value="ECO:0007669"/>
    <property type="project" value="UniProtKB-UniRule"/>
</dbReference>
<proteinExistence type="inferred from homology"/>
<dbReference type="InterPro" id="IPR016035">
    <property type="entry name" value="Acyl_Trfase/lysoPLipase"/>
</dbReference>
<evidence type="ECO:0000313" key="13">
    <source>
        <dbReference type="Proteomes" id="UP001209694"/>
    </source>
</evidence>
<comment type="similarity">
    <text evidence="2">Belongs to the NTE family.</text>
</comment>
<evidence type="ECO:0000256" key="9">
    <source>
        <dbReference type="PROSITE-ProRule" id="PRU01161"/>
    </source>
</evidence>
<dbReference type="CDD" id="cd00038">
    <property type="entry name" value="CAP_ED"/>
    <property type="match status" value="1"/>
</dbReference>
<dbReference type="InterPro" id="IPR000595">
    <property type="entry name" value="cNMP-bd_dom"/>
</dbReference>
<evidence type="ECO:0000256" key="1">
    <source>
        <dbReference type="ARBA" id="ARBA00004370"/>
    </source>
</evidence>
<dbReference type="InterPro" id="IPR056556">
    <property type="entry name" value="NTE1_P-loop_dom"/>
</dbReference>
<dbReference type="InterPro" id="IPR018490">
    <property type="entry name" value="cNMP-bd_dom_sf"/>
</dbReference>
<name>A0AAW5V7C0_9LEPT</name>
<keyword evidence="5 9" id="KW-0442">Lipid degradation</keyword>
<feature type="short sequence motif" description="GXGXXG" evidence="9">
    <location>
        <begin position="350"/>
        <end position="355"/>
    </location>
</feature>
<feature type="active site" description="Proton acceptor" evidence="9">
    <location>
        <position position="493"/>
    </location>
</feature>
<dbReference type="GO" id="GO:0016020">
    <property type="term" value="C:membrane"/>
    <property type="evidence" value="ECO:0007669"/>
    <property type="project" value="UniProtKB-SubCell"/>
</dbReference>
<dbReference type="Gene3D" id="3.40.1090.10">
    <property type="entry name" value="Cytosolic phospholipase A2 catalytic domain"/>
    <property type="match status" value="1"/>
</dbReference>
<accession>A0AAW5V7C0</accession>
<dbReference type="Pfam" id="PF01734">
    <property type="entry name" value="Patatin"/>
    <property type="match status" value="1"/>
</dbReference>
<dbReference type="AlphaFoldDB" id="A0AAW5V7C0"/>
<dbReference type="PANTHER" id="PTHR14226:SF76">
    <property type="entry name" value="NTE FAMILY PROTEIN RSSA"/>
    <property type="match status" value="1"/>
</dbReference>
<reference evidence="12" key="1">
    <citation type="submission" date="2022-06" db="EMBL/GenBank/DDBJ databases">
        <title>Leptospira isolates from biofilms formed at urban environments.</title>
        <authorList>
            <person name="Ribeiro P.S."/>
            <person name="Sousa T."/>
            <person name="Carvalho N."/>
            <person name="Aburjaile F."/>
            <person name="Neves F."/>
            <person name="Oliveira D."/>
            <person name="Blanco L."/>
            <person name="Lima J."/>
            <person name="Costa F."/>
            <person name="Brenig B."/>
            <person name="Soares S."/>
            <person name="Ramos R."/>
            <person name="Goes-Neto A."/>
            <person name="Matiuzzi M."/>
            <person name="Azevedo V."/>
            <person name="Ristow P."/>
        </authorList>
    </citation>
    <scope>NUCLEOTIDE SEQUENCE</scope>
    <source>
        <strain evidence="12">VSF7</strain>
    </source>
</reference>